<dbReference type="EMBL" id="JAAAJA010000666">
    <property type="protein sequence ID" value="KAG0250607.1"/>
    <property type="molecule type" value="Genomic_DNA"/>
</dbReference>
<dbReference type="InterPro" id="IPR042099">
    <property type="entry name" value="ANL_N_sf"/>
</dbReference>
<dbReference type="InterPro" id="IPR000873">
    <property type="entry name" value="AMP-dep_synth/lig_dom"/>
</dbReference>
<dbReference type="GO" id="GO:0005783">
    <property type="term" value="C:endoplasmic reticulum"/>
    <property type="evidence" value="ECO:0007669"/>
    <property type="project" value="TreeGrafter"/>
</dbReference>
<dbReference type="Gene3D" id="3.40.50.12780">
    <property type="entry name" value="N-terminal domain of ligase-like"/>
    <property type="match status" value="1"/>
</dbReference>
<keyword evidence="3" id="KW-0472">Membrane</keyword>
<organism evidence="5 6">
    <name type="scientific">Mortierella polycephala</name>
    <dbReference type="NCBI Taxonomy" id="41804"/>
    <lineage>
        <taxon>Eukaryota</taxon>
        <taxon>Fungi</taxon>
        <taxon>Fungi incertae sedis</taxon>
        <taxon>Mucoromycota</taxon>
        <taxon>Mortierellomycotina</taxon>
        <taxon>Mortierellomycetes</taxon>
        <taxon>Mortierellales</taxon>
        <taxon>Mortierellaceae</taxon>
        <taxon>Mortierella</taxon>
    </lineage>
</organism>
<dbReference type="Proteomes" id="UP000726737">
    <property type="component" value="Unassembled WGS sequence"/>
</dbReference>
<evidence type="ECO:0000256" key="3">
    <source>
        <dbReference type="SAM" id="Phobius"/>
    </source>
</evidence>
<gene>
    <name evidence="5" type="primary">LACS7_2</name>
    <name evidence="5" type="ORF">BG011_008208</name>
</gene>
<comment type="caution">
    <text evidence="5">The sequence shown here is derived from an EMBL/GenBank/DDBJ whole genome shotgun (WGS) entry which is preliminary data.</text>
</comment>
<dbReference type="PANTHER" id="PTHR43272">
    <property type="entry name" value="LONG-CHAIN-FATTY-ACID--COA LIGASE"/>
    <property type="match status" value="1"/>
</dbReference>
<dbReference type="PANTHER" id="PTHR43272:SF33">
    <property type="entry name" value="AMP-BINDING DOMAIN-CONTAINING PROTEIN-RELATED"/>
    <property type="match status" value="1"/>
</dbReference>
<reference evidence="5" key="1">
    <citation type="journal article" date="2020" name="Fungal Divers.">
        <title>Resolving the Mortierellaceae phylogeny through synthesis of multi-gene phylogenetics and phylogenomics.</title>
        <authorList>
            <person name="Vandepol N."/>
            <person name="Liber J."/>
            <person name="Desiro A."/>
            <person name="Na H."/>
            <person name="Kennedy M."/>
            <person name="Barry K."/>
            <person name="Grigoriev I.V."/>
            <person name="Miller A.N."/>
            <person name="O'Donnell K."/>
            <person name="Stajich J.E."/>
            <person name="Bonito G."/>
        </authorList>
    </citation>
    <scope>NUCLEOTIDE SEQUENCE</scope>
    <source>
        <strain evidence="5">KOD948</strain>
    </source>
</reference>
<feature type="domain" description="AMP-dependent synthetase/ligase" evidence="4">
    <location>
        <begin position="99"/>
        <end position="463"/>
    </location>
</feature>
<evidence type="ECO:0000313" key="6">
    <source>
        <dbReference type="Proteomes" id="UP000726737"/>
    </source>
</evidence>
<evidence type="ECO:0000256" key="1">
    <source>
        <dbReference type="ARBA" id="ARBA00022741"/>
    </source>
</evidence>
<protein>
    <submittedName>
        <fullName evidence="5">Long chain acyl-CoA synthetase 7 peroxisomal</fullName>
    </submittedName>
</protein>
<dbReference type="OrthoDB" id="1700726at2759"/>
<feature type="transmembrane region" description="Helical" evidence="3">
    <location>
        <begin position="269"/>
        <end position="290"/>
    </location>
</feature>
<keyword evidence="1" id="KW-0547">Nucleotide-binding</keyword>
<feature type="transmembrane region" description="Helical" evidence="3">
    <location>
        <begin position="6"/>
        <end position="23"/>
    </location>
</feature>
<keyword evidence="6" id="KW-1185">Reference proteome</keyword>
<evidence type="ECO:0000313" key="5">
    <source>
        <dbReference type="EMBL" id="KAG0250607.1"/>
    </source>
</evidence>
<keyword evidence="3" id="KW-1133">Transmembrane helix</keyword>
<sequence length="496" mass="54310">MEVDALTIVLTVAIVVAIALVKFNNTEPDVHPLLLQQQSSVTSIRNKGESLIHRAKTVTHGSPLLKQPTEDVRTLHDVWQKGAAINPAGRSMMFMLKSMPMFADSFVAQQAFYRYSFVAVPIHDLRNSDLLVEIVKQTKLEAIIVSQKVLPLLLQALKDCPSIKTIIMTGIYISDEQLRIADQHGAKLIKFASVEYEGSWSPLEHVRPDPEDVAIINYNTKSTSLSEGVMLTHANLVAATTAFTASLPGAKRFTSKDRLLSHFSNGDVIAVWMSSAIILAGGSLIFPSGLMKNVLHDSQSSLPTIFASTPIILEKMHEALQLTYGQGSLFKRAFVAKQTLLKAGHITQTSLWDFIGLGEVRSKLGGKVRMIVTTNPTKEETLEYIRAALGIHVISTYGRTETSGIVTSRNMYDYENTPQLGAPVGCNEVKLLDDVEGKYTSADEPNPRGEILVRGPNVMKGYYKKPNASSTALDNGGWFHSGELGTLHPNGTLEVL</sequence>
<evidence type="ECO:0000259" key="4">
    <source>
        <dbReference type="Pfam" id="PF00501"/>
    </source>
</evidence>
<dbReference type="GO" id="GO:0005524">
    <property type="term" value="F:ATP binding"/>
    <property type="evidence" value="ECO:0007669"/>
    <property type="project" value="UniProtKB-KW"/>
</dbReference>
<dbReference type="GO" id="GO:0004467">
    <property type="term" value="F:long-chain fatty acid-CoA ligase activity"/>
    <property type="evidence" value="ECO:0007669"/>
    <property type="project" value="TreeGrafter"/>
</dbReference>
<dbReference type="AlphaFoldDB" id="A0A9P6PQJ0"/>
<dbReference type="Pfam" id="PF00501">
    <property type="entry name" value="AMP-binding"/>
    <property type="match status" value="1"/>
</dbReference>
<keyword evidence="2" id="KW-0067">ATP-binding</keyword>
<accession>A0A9P6PQJ0</accession>
<evidence type="ECO:0000256" key="2">
    <source>
        <dbReference type="ARBA" id="ARBA00022840"/>
    </source>
</evidence>
<name>A0A9P6PQJ0_9FUNG</name>
<feature type="non-terminal residue" evidence="5">
    <location>
        <position position="1"/>
    </location>
</feature>
<dbReference type="GO" id="GO:0016020">
    <property type="term" value="C:membrane"/>
    <property type="evidence" value="ECO:0007669"/>
    <property type="project" value="TreeGrafter"/>
</dbReference>
<proteinExistence type="predicted"/>
<keyword evidence="3" id="KW-0812">Transmembrane</keyword>
<dbReference type="SUPFAM" id="SSF56801">
    <property type="entry name" value="Acetyl-CoA synthetase-like"/>
    <property type="match status" value="1"/>
</dbReference>